<evidence type="ECO:0000256" key="1">
    <source>
        <dbReference type="SAM" id="SignalP"/>
    </source>
</evidence>
<dbReference type="EMBL" id="BMAO01014147">
    <property type="protein sequence ID" value="GFQ93158.1"/>
    <property type="molecule type" value="Genomic_DNA"/>
</dbReference>
<gene>
    <name evidence="2" type="primary">AVEN_275058_1</name>
    <name evidence="2" type="ORF">TNCT_641211</name>
</gene>
<dbReference type="OrthoDB" id="6432323at2759"/>
<proteinExistence type="predicted"/>
<feature type="signal peptide" evidence="1">
    <location>
        <begin position="1"/>
        <end position="26"/>
    </location>
</feature>
<keyword evidence="1" id="KW-0732">Signal</keyword>
<protein>
    <submittedName>
        <fullName evidence="2">Uncharacterized protein</fullName>
    </submittedName>
</protein>
<keyword evidence="3" id="KW-1185">Reference proteome</keyword>
<accession>A0A8X6G0X3</accession>
<name>A0A8X6G0X3_TRICU</name>
<reference evidence="2" key="1">
    <citation type="submission" date="2020-07" db="EMBL/GenBank/DDBJ databases">
        <title>Multicomponent nature underlies the extraordinary mechanical properties of spider dragline silk.</title>
        <authorList>
            <person name="Kono N."/>
            <person name="Nakamura H."/>
            <person name="Mori M."/>
            <person name="Yoshida Y."/>
            <person name="Ohtoshi R."/>
            <person name="Malay A.D."/>
            <person name="Moran D.A.P."/>
            <person name="Tomita M."/>
            <person name="Numata K."/>
            <person name="Arakawa K."/>
        </authorList>
    </citation>
    <scope>NUCLEOTIDE SEQUENCE</scope>
</reference>
<feature type="chain" id="PRO_5036487385" evidence="1">
    <location>
        <begin position="27"/>
        <end position="181"/>
    </location>
</feature>
<comment type="caution">
    <text evidence="2">The sequence shown here is derived from an EMBL/GenBank/DDBJ whole genome shotgun (WGS) entry which is preliminary data.</text>
</comment>
<sequence length="181" mass="20754">MNYRDMQAFFVVVVFLGVVSFNFTQAIDDLGSFGNEDDSGEDMNVAQQCVWYIICDYHEIMEIKAIADALDNKTVLYVISELQKLLPDVDIPTESAFENEFWKNYLEDMACSLTKEDQSNIMSIPLPDYISEVCEREGGEEECDKMSAASELNGKMLEKYQQQCTESLSKEKEENLKQIKM</sequence>
<evidence type="ECO:0000313" key="3">
    <source>
        <dbReference type="Proteomes" id="UP000887116"/>
    </source>
</evidence>
<dbReference type="Proteomes" id="UP000887116">
    <property type="component" value="Unassembled WGS sequence"/>
</dbReference>
<evidence type="ECO:0000313" key="2">
    <source>
        <dbReference type="EMBL" id="GFQ93158.1"/>
    </source>
</evidence>
<organism evidence="2 3">
    <name type="scientific">Trichonephila clavata</name>
    <name type="common">Joro spider</name>
    <name type="synonym">Nephila clavata</name>
    <dbReference type="NCBI Taxonomy" id="2740835"/>
    <lineage>
        <taxon>Eukaryota</taxon>
        <taxon>Metazoa</taxon>
        <taxon>Ecdysozoa</taxon>
        <taxon>Arthropoda</taxon>
        <taxon>Chelicerata</taxon>
        <taxon>Arachnida</taxon>
        <taxon>Araneae</taxon>
        <taxon>Araneomorphae</taxon>
        <taxon>Entelegynae</taxon>
        <taxon>Araneoidea</taxon>
        <taxon>Nephilidae</taxon>
        <taxon>Trichonephila</taxon>
    </lineage>
</organism>
<dbReference type="AlphaFoldDB" id="A0A8X6G0X3"/>